<reference evidence="9 10" key="1">
    <citation type="submission" date="2017-12" db="EMBL/GenBank/DDBJ databases">
        <title>Anaerobic carbon monoxide metabolism by Pleomorphomonas carboxyditropha sp. nov., a new mesophilic hydrogenogenic carboxidotroph.</title>
        <authorList>
            <person name="Esquivel-Elizondo S."/>
            <person name="Krajmalnik-Brown R."/>
        </authorList>
    </citation>
    <scope>NUCLEOTIDE SEQUENCE [LARGE SCALE GENOMIC DNA]</scope>
    <source>
        <strain evidence="9 10">R5-392</strain>
    </source>
</reference>
<keyword evidence="3" id="KW-1003">Cell membrane</keyword>
<comment type="similarity">
    <text evidence="7">Belongs to the binding-protein-dependent transport system permease family.</text>
</comment>
<keyword evidence="2 7" id="KW-0813">Transport</keyword>
<dbReference type="Proteomes" id="UP000233491">
    <property type="component" value="Unassembled WGS sequence"/>
</dbReference>
<dbReference type="PANTHER" id="PTHR30193:SF37">
    <property type="entry name" value="INNER MEMBRANE ABC TRANSPORTER PERMEASE PROTEIN YCJO"/>
    <property type="match status" value="1"/>
</dbReference>
<organism evidence="9 10">
    <name type="scientific">Pleomorphomonas diazotrophica</name>
    <dbReference type="NCBI Taxonomy" id="1166257"/>
    <lineage>
        <taxon>Bacteria</taxon>
        <taxon>Pseudomonadati</taxon>
        <taxon>Pseudomonadota</taxon>
        <taxon>Alphaproteobacteria</taxon>
        <taxon>Hyphomicrobiales</taxon>
        <taxon>Pleomorphomonadaceae</taxon>
        <taxon>Pleomorphomonas</taxon>
    </lineage>
</organism>
<protein>
    <submittedName>
        <fullName evidence="9">Sugar ABC transporter permease</fullName>
    </submittedName>
</protein>
<dbReference type="InterPro" id="IPR051393">
    <property type="entry name" value="ABC_transporter_permease"/>
</dbReference>
<dbReference type="InterPro" id="IPR000515">
    <property type="entry name" value="MetI-like"/>
</dbReference>
<keyword evidence="10" id="KW-1185">Reference proteome</keyword>
<keyword evidence="5 7" id="KW-1133">Transmembrane helix</keyword>
<sequence>MKSHSPYPLYFVLAALALYVTFFIIPSLSGIAYSFTDWSSYSDEVEFIGLDNYRTILSPDENYLSFIGNTLLFTFWTIIIKTVFGLALALLLNEGVRRFVNGYRVLIYLPVILPTLVVALIFRSILDPAAGLLNSFLRGIGLDALALPWLIDPTIALYSVIGVDSWKGIGYIMVILLAGLQTIPKDLYEAAAIDGAGAWAKFRHITLPMLMPALMIVTVLNVLYGLRVFDIVYALTNGGPGYATEVLSTEIFKAFSKGQFGLGTAISSILFLILVVTGYLVIRVMERQTDRE</sequence>
<evidence type="ECO:0000256" key="5">
    <source>
        <dbReference type="ARBA" id="ARBA00022989"/>
    </source>
</evidence>
<evidence type="ECO:0000256" key="4">
    <source>
        <dbReference type="ARBA" id="ARBA00022692"/>
    </source>
</evidence>
<feature type="transmembrane region" description="Helical" evidence="7">
    <location>
        <begin position="105"/>
        <end position="126"/>
    </location>
</feature>
<feature type="transmembrane region" description="Helical" evidence="7">
    <location>
        <begin position="155"/>
        <end position="178"/>
    </location>
</feature>
<keyword evidence="4 7" id="KW-0812">Transmembrane</keyword>
<gene>
    <name evidence="9" type="ORF">CXZ10_16050</name>
</gene>
<dbReference type="PROSITE" id="PS50928">
    <property type="entry name" value="ABC_TM1"/>
    <property type="match status" value="1"/>
</dbReference>
<dbReference type="PANTHER" id="PTHR30193">
    <property type="entry name" value="ABC TRANSPORTER PERMEASE PROTEIN"/>
    <property type="match status" value="1"/>
</dbReference>
<dbReference type="InterPro" id="IPR035906">
    <property type="entry name" value="MetI-like_sf"/>
</dbReference>
<accession>A0A1I4RYE7</accession>
<comment type="subcellular location">
    <subcellularLocation>
        <location evidence="1 7">Cell membrane</location>
        <topology evidence="1 7">Multi-pass membrane protein</topology>
    </subcellularLocation>
</comment>
<dbReference type="EMBL" id="PJNW01000014">
    <property type="protein sequence ID" value="PKR87976.1"/>
    <property type="molecule type" value="Genomic_DNA"/>
</dbReference>
<evidence type="ECO:0000256" key="2">
    <source>
        <dbReference type="ARBA" id="ARBA00022448"/>
    </source>
</evidence>
<proteinExistence type="inferred from homology"/>
<evidence type="ECO:0000256" key="3">
    <source>
        <dbReference type="ARBA" id="ARBA00022475"/>
    </source>
</evidence>
<evidence type="ECO:0000313" key="9">
    <source>
        <dbReference type="EMBL" id="PKR87976.1"/>
    </source>
</evidence>
<dbReference type="Gene3D" id="1.10.3720.10">
    <property type="entry name" value="MetI-like"/>
    <property type="match status" value="1"/>
</dbReference>
<dbReference type="SUPFAM" id="SSF161098">
    <property type="entry name" value="MetI-like"/>
    <property type="match status" value="1"/>
</dbReference>
<keyword evidence="6 7" id="KW-0472">Membrane</keyword>
<dbReference type="GO" id="GO:0005886">
    <property type="term" value="C:plasma membrane"/>
    <property type="evidence" value="ECO:0007669"/>
    <property type="project" value="UniProtKB-SubCell"/>
</dbReference>
<feature type="transmembrane region" description="Helical" evidence="7">
    <location>
        <begin position="71"/>
        <end position="93"/>
    </location>
</feature>
<evidence type="ECO:0000256" key="6">
    <source>
        <dbReference type="ARBA" id="ARBA00023136"/>
    </source>
</evidence>
<dbReference type="GO" id="GO:0055085">
    <property type="term" value="P:transmembrane transport"/>
    <property type="evidence" value="ECO:0007669"/>
    <property type="project" value="InterPro"/>
</dbReference>
<evidence type="ECO:0000259" key="8">
    <source>
        <dbReference type="PROSITE" id="PS50928"/>
    </source>
</evidence>
<evidence type="ECO:0000313" key="10">
    <source>
        <dbReference type="Proteomes" id="UP000233491"/>
    </source>
</evidence>
<dbReference type="AlphaFoldDB" id="A0A1I4RYE7"/>
<dbReference type="Pfam" id="PF00528">
    <property type="entry name" value="BPD_transp_1"/>
    <property type="match status" value="1"/>
</dbReference>
<evidence type="ECO:0000256" key="1">
    <source>
        <dbReference type="ARBA" id="ARBA00004651"/>
    </source>
</evidence>
<evidence type="ECO:0000256" key="7">
    <source>
        <dbReference type="RuleBase" id="RU363032"/>
    </source>
</evidence>
<feature type="transmembrane region" description="Helical" evidence="7">
    <location>
        <begin position="7"/>
        <end position="33"/>
    </location>
</feature>
<dbReference type="RefSeq" id="WP_101290379.1">
    <property type="nucleotide sequence ID" value="NZ_FOUQ01000002.1"/>
</dbReference>
<dbReference type="CDD" id="cd06261">
    <property type="entry name" value="TM_PBP2"/>
    <property type="match status" value="1"/>
</dbReference>
<feature type="transmembrane region" description="Helical" evidence="7">
    <location>
        <begin position="260"/>
        <end position="282"/>
    </location>
</feature>
<feature type="domain" description="ABC transmembrane type-1" evidence="8">
    <location>
        <begin position="67"/>
        <end position="281"/>
    </location>
</feature>
<name>A0A1I4RYE7_9HYPH</name>
<feature type="transmembrane region" description="Helical" evidence="7">
    <location>
        <begin position="207"/>
        <end position="226"/>
    </location>
</feature>
<dbReference type="OrthoDB" id="7939379at2"/>
<comment type="caution">
    <text evidence="9">The sequence shown here is derived from an EMBL/GenBank/DDBJ whole genome shotgun (WGS) entry which is preliminary data.</text>
</comment>